<reference evidence="3" key="2">
    <citation type="submission" date="2020-05" db="UniProtKB">
        <authorList>
            <consortium name="EnsemblMetazoa"/>
        </authorList>
    </citation>
    <scope>IDENTIFICATION</scope>
</reference>
<dbReference type="EnsemblMetazoa" id="ASIC015019-RA">
    <property type="protein sequence ID" value="ASIC015019-PA"/>
    <property type="gene ID" value="ASIC015019"/>
</dbReference>
<evidence type="ECO:0000256" key="1">
    <source>
        <dbReference type="SAM" id="MobiDB-lite"/>
    </source>
</evidence>
<sequence>MTTASGDVDDDDDDGQFWALGAVDKRRSVRTSAKDTIGGTGTLRALQLEVNRTQNAAAPDEISLVWLAAGSDRSARAHDRAAQTDNSSLSPPHHAGSVNRFRDLNVEWPPPCCTSTSCL</sequence>
<proteinExistence type="predicted"/>
<name>A0A084W9W2_ANOSI</name>
<dbReference type="EMBL" id="ATLV01021955">
    <property type="status" value="NOT_ANNOTATED_CDS"/>
    <property type="molecule type" value="Genomic_DNA"/>
</dbReference>
<evidence type="ECO:0000313" key="3">
    <source>
        <dbReference type="EnsemblMetazoa" id="ASIC015019-PA"/>
    </source>
</evidence>
<feature type="region of interest" description="Disordered" evidence="1">
    <location>
        <begin position="74"/>
        <end position="97"/>
    </location>
</feature>
<evidence type="ECO:0000313" key="4">
    <source>
        <dbReference type="Proteomes" id="UP000030765"/>
    </source>
</evidence>
<dbReference type="Proteomes" id="UP000030765">
    <property type="component" value="Unassembled WGS sequence"/>
</dbReference>
<keyword evidence="4" id="KW-1185">Reference proteome</keyword>
<protein>
    <submittedName>
        <fullName evidence="2 3">Uncharacterized protein</fullName>
    </submittedName>
</protein>
<organism evidence="2">
    <name type="scientific">Anopheles sinensis</name>
    <name type="common">Mosquito</name>
    <dbReference type="NCBI Taxonomy" id="74873"/>
    <lineage>
        <taxon>Eukaryota</taxon>
        <taxon>Metazoa</taxon>
        <taxon>Ecdysozoa</taxon>
        <taxon>Arthropoda</taxon>
        <taxon>Hexapoda</taxon>
        <taxon>Insecta</taxon>
        <taxon>Pterygota</taxon>
        <taxon>Neoptera</taxon>
        <taxon>Endopterygota</taxon>
        <taxon>Diptera</taxon>
        <taxon>Nematocera</taxon>
        <taxon>Culicoidea</taxon>
        <taxon>Culicidae</taxon>
        <taxon>Anophelinae</taxon>
        <taxon>Anopheles</taxon>
    </lineage>
</organism>
<gene>
    <name evidence="2" type="ORF">ZHAS_00015019</name>
</gene>
<reference evidence="2 4" key="1">
    <citation type="journal article" date="2014" name="BMC Genomics">
        <title>Genome sequence of Anopheles sinensis provides insight into genetics basis of mosquito competence for malaria parasites.</title>
        <authorList>
            <person name="Zhou D."/>
            <person name="Zhang D."/>
            <person name="Ding G."/>
            <person name="Shi L."/>
            <person name="Hou Q."/>
            <person name="Ye Y."/>
            <person name="Xu Y."/>
            <person name="Zhou H."/>
            <person name="Xiong C."/>
            <person name="Li S."/>
            <person name="Yu J."/>
            <person name="Hong S."/>
            <person name="Yu X."/>
            <person name="Zou P."/>
            <person name="Chen C."/>
            <person name="Chang X."/>
            <person name="Wang W."/>
            <person name="Lv Y."/>
            <person name="Sun Y."/>
            <person name="Ma L."/>
            <person name="Shen B."/>
            <person name="Zhu C."/>
        </authorList>
    </citation>
    <scope>NUCLEOTIDE SEQUENCE [LARGE SCALE GENOMIC DNA]</scope>
</reference>
<dbReference type="VEuPathDB" id="VectorBase:ASIC015019"/>
<dbReference type="AlphaFoldDB" id="A0A084W9W2"/>
<evidence type="ECO:0000313" key="2">
    <source>
        <dbReference type="EMBL" id="KFB47006.1"/>
    </source>
</evidence>
<dbReference type="EMBL" id="KE525326">
    <property type="protein sequence ID" value="KFB47006.1"/>
    <property type="molecule type" value="Genomic_DNA"/>
</dbReference>
<accession>A0A084W9W2</accession>